<dbReference type="RefSeq" id="XP_013432023.1">
    <property type="nucleotide sequence ID" value="XM_013576569.1"/>
</dbReference>
<reference evidence="1 2" key="1">
    <citation type="journal article" date="2014" name="BMC Genomics">
        <title>Genome sequencing of four Aureobasidium pullulans varieties: biotechnological potential, stress tolerance, and description of new species.</title>
        <authorList>
            <person name="Gostin Ar C."/>
            <person name="Ohm R.A."/>
            <person name="Kogej T."/>
            <person name="Sonjak S."/>
            <person name="Turk M."/>
            <person name="Zajc J."/>
            <person name="Zalar P."/>
            <person name="Grube M."/>
            <person name="Sun H."/>
            <person name="Han J."/>
            <person name="Sharma A."/>
            <person name="Chiniquy J."/>
            <person name="Ngan C.Y."/>
            <person name="Lipzen A."/>
            <person name="Barry K."/>
            <person name="Grigoriev I.V."/>
            <person name="Gunde-Cimerman N."/>
        </authorList>
    </citation>
    <scope>NUCLEOTIDE SEQUENCE [LARGE SCALE GENOMIC DNA]</scope>
    <source>
        <strain evidence="1 2">CBS 147.97</strain>
    </source>
</reference>
<name>A0A074X0M3_9PEZI</name>
<dbReference type="AlphaFoldDB" id="A0A074X0M3"/>
<keyword evidence="2" id="KW-1185">Reference proteome</keyword>
<accession>A0A074X0M3</accession>
<gene>
    <name evidence="1" type="ORF">M436DRAFT_59325</name>
</gene>
<protein>
    <submittedName>
        <fullName evidence="1">Uncharacterized protein</fullName>
    </submittedName>
</protein>
<dbReference type="Proteomes" id="UP000027730">
    <property type="component" value="Unassembled WGS sequence"/>
</dbReference>
<dbReference type="EMBL" id="KL584702">
    <property type="protein sequence ID" value="KEQ77319.1"/>
    <property type="molecule type" value="Genomic_DNA"/>
</dbReference>
<proteinExistence type="predicted"/>
<evidence type="ECO:0000313" key="2">
    <source>
        <dbReference type="Proteomes" id="UP000027730"/>
    </source>
</evidence>
<sequence>MPFGLIGDSRHLVSTESVFPRRLCDCYGRPPSSSALISNIAHAATPTLCSKTCLSKVMVRSNSEWKAYASSPSRHASHSIRIPDRHDLPQTTMDNKAFSIRLRQRIALDAQQEYQVPEQHRPGRQRPYGIAELRRLREDAVARETDYNRGLIARNDKRRQARFRLDRQHAIFWRLHQWLLPRGA</sequence>
<dbReference type="GeneID" id="25412800"/>
<organism evidence="1 2">
    <name type="scientific">Aureobasidium namibiae CBS 147.97</name>
    <dbReference type="NCBI Taxonomy" id="1043004"/>
    <lineage>
        <taxon>Eukaryota</taxon>
        <taxon>Fungi</taxon>
        <taxon>Dikarya</taxon>
        <taxon>Ascomycota</taxon>
        <taxon>Pezizomycotina</taxon>
        <taxon>Dothideomycetes</taxon>
        <taxon>Dothideomycetidae</taxon>
        <taxon>Dothideales</taxon>
        <taxon>Saccotheciaceae</taxon>
        <taxon>Aureobasidium</taxon>
    </lineage>
</organism>
<dbReference type="HOGENOM" id="CLU_1467881_0_0_1"/>
<evidence type="ECO:0000313" key="1">
    <source>
        <dbReference type="EMBL" id="KEQ77319.1"/>
    </source>
</evidence>